<protein>
    <submittedName>
        <fullName evidence="3">Molecular chaperone</fullName>
    </submittedName>
</protein>
<feature type="chain" id="PRO_5045447866" evidence="1">
    <location>
        <begin position="25"/>
        <end position="262"/>
    </location>
</feature>
<organism evidence="3 4">
    <name type="scientific">Novosphingobium album</name>
    <name type="common">ex Liu et al. 2023</name>
    <dbReference type="NCBI Taxonomy" id="3031130"/>
    <lineage>
        <taxon>Bacteria</taxon>
        <taxon>Pseudomonadati</taxon>
        <taxon>Pseudomonadota</taxon>
        <taxon>Alphaproteobacteria</taxon>
        <taxon>Sphingomonadales</taxon>
        <taxon>Sphingomonadaceae</taxon>
        <taxon>Novosphingobium</taxon>
    </lineage>
</organism>
<dbReference type="InterPro" id="IPR016147">
    <property type="entry name" value="Pili_assmbl_chaperone_N"/>
</dbReference>
<evidence type="ECO:0000256" key="1">
    <source>
        <dbReference type="SAM" id="SignalP"/>
    </source>
</evidence>
<keyword evidence="4" id="KW-1185">Reference proteome</keyword>
<dbReference type="Pfam" id="PF00345">
    <property type="entry name" value="PapD_N"/>
    <property type="match status" value="1"/>
</dbReference>
<keyword evidence="1" id="KW-0732">Signal</keyword>
<dbReference type="SUPFAM" id="SSF49354">
    <property type="entry name" value="PapD-like"/>
    <property type="match status" value="1"/>
</dbReference>
<accession>A0ABT5WSW2</accession>
<sequence>MRLPFRLLTAIAATAMAAATPAPAVRAATPLLIWPIDPVITADRGGAMLWLENRGKTPAMLQIRVYRWTQADGQDQYEEQREVSASPPVVEIPGGQRQVIRLSRQGDQRAPGESAYRIIIDEVPTRATPANPSPEGTAAGAVAVQFQMRYSLPLFTYGAGTDPASVAAASPRAAALLRCELADGPQGKALRLRNIGPVHARVVDLSLTTPAGAASLGAGLVGYVLPGAALTRPLPKGATGREPLSMAGRQGERITIAGCAPE</sequence>
<proteinExistence type="predicted"/>
<evidence type="ECO:0000313" key="4">
    <source>
        <dbReference type="Proteomes" id="UP001216253"/>
    </source>
</evidence>
<evidence type="ECO:0000259" key="2">
    <source>
        <dbReference type="Pfam" id="PF00345"/>
    </source>
</evidence>
<evidence type="ECO:0000313" key="3">
    <source>
        <dbReference type="EMBL" id="MDE8652332.1"/>
    </source>
</evidence>
<dbReference type="InterPro" id="IPR050643">
    <property type="entry name" value="Periplasmic_pilus_chap"/>
</dbReference>
<gene>
    <name evidence="3" type="ORF">PYV00_11515</name>
</gene>
<dbReference type="InterPro" id="IPR008962">
    <property type="entry name" value="PapD-like_sf"/>
</dbReference>
<name>A0ABT5WSW2_9SPHN</name>
<dbReference type="Proteomes" id="UP001216253">
    <property type="component" value="Unassembled WGS sequence"/>
</dbReference>
<dbReference type="Gene3D" id="2.60.40.10">
    <property type="entry name" value="Immunoglobulins"/>
    <property type="match status" value="1"/>
</dbReference>
<feature type="domain" description="Pili assembly chaperone N-terminal" evidence="2">
    <location>
        <begin position="40"/>
        <end position="156"/>
    </location>
</feature>
<comment type="caution">
    <text evidence="3">The sequence shown here is derived from an EMBL/GenBank/DDBJ whole genome shotgun (WGS) entry which is preliminary data.</text>
</comment>
<reference evidence="3 4" key="1">
    <citation type="submission" date="2023-03" db="EMBL/GenBank/DDBJ databases">
        <title>NovoSphingobium album sp. nov. isolated from polycyclic aromatic hydrocarbons- and heavy-metal polluted soil.</title>
        <authorList>
            <person name="Liu Z."/>
            <person name="Wang K."/>
        </authorList>
    </citation>
    <scope>NUCLEOTIDE SEQUENCE [LARGE SCALE GENOMIC DNA]</scope>
    <source>
        <strain evidence="3 4">H3SJ31-1</strain>
    </source>
</reference>
<dbReference type="InterPro" id="IPR013783">
    <property type="entry name" value="Ig-like_fold"/>
</dbReference>
<feature type="signal peptide" evidence="1">
    <location>
        <begin position="1"/>
        <end position="24"/>
    </location>
</feature>
<dbReference type="PANTHER" id="PTHR30251:SF4">
    <property type="entry name" value="SLR1668 PROTEIN"/>
    <property type="match status" value="1"/>
</dbReference>
<dbReference type="EMBL" id="JARESE010000036">
    <property type="protein sequence ID" value="MDE8652332.1"/>
    <property type="molecule type" value="Genomic_DNA"/>
</dbReference>
<dbReference type="PANTHER" id="PTHR30251">
    <property type="entry name" value="PILUS ASSEMBLY CHAPERONE"/>
    <property type="match status" value="1"/>
</dbReference>